<evidence type="ECO:0000313" key="2">
    <source>
        <dbReference type="Proteomes" id="UP001385892"/>
    </source>
</evidence>
<reference evidence="1 2" key="1">
    <citation type="submission" date="2024-03" db="EMBL/GenBank/DDBJ databases">
        <title>Novel species of the genus Variovorax.</title>
        <authorList>
            <person name="Liu Q."/>
            <person name="Xin Y.-H."/>
        </authorList>
    </citation>
    <scope>NUCLEOTIDE SEQUENCE [LARGE SCALE GENOMIC DNA]</scope>
    <source>
        <strain evidence="1 2">KACC 18900</strain>
    </source>
</reference>
<dbReference type="EMBL" id="JBBKZT010000046">
    <property type="protein sequence ID" value="MEJ8852518.1"/>
    <property type="molecule type" value="Genomic_DNA"/>
</dbReference>
<organism evidence="1 2">
    <name type="scientific">Variovorax rhizosphaerae</name>
    <dbReference type="NCBI Taxonomy" id="1836200"/>
    <lineage>
        <taxon>Bacteria</taxon>
        <taxon>Pseudomonadati</taxon>
        <taxon>Pseudomonadota</taxon>
        <taxon>Betaproteobacteria</taxon>
        <taxon>Burkholderiales</taxon>
        <taxon>Comamonadaceae</taxon>
        <taxon>Variovorax</taxon>
    </lineage>
</organism>
<dbReference type="Proteomes" id="UP001385892">
    <property type="component" value="Unassembled WGS sequence"/>
</dbReference>
<accession>A0ABU8X0I3</accession>
<keyword evidence="2" id="KW-1185">Reference proteome</keyword>
<proteinExistence type="predicted"/>
<evidence type="ECO:0008006" key="3">
    <source>
        <dbReference type="Google" id="ProtNLM"/>
    </source>
</evidence>
<evidence type="ECO:0000313" key="1">
    <source>
        <dbReference type="EMBL" id="MEJ8852518.1"/>
    </source>
</evidence>
<gene>
    <name evidence="1" type="ORF">WKW82_38290</name>
</gene>
<sequence>MEFTAPTGLRRSRFGNLRQGIDSRRALLRPQIDRLMERLEGVGVKSEVIGSLARESAPFTEGSKVDVLILDDAGLRGFRLLEIAWDEVRDAPVDLVFARDLTEAQLTAVRRHA</sequence>
<comment type="caution">
    <text evidence="1">The sequence shown here is derived from an EMBL/GenBank/DDBJ whole genome shotgun (WGS) entry which is preliminary data.</text>
</comment>
<name>A0ABU8X0I3_9BURK</name>
<dbReference type="RefSeq" id="WP_340348465.1">
    <property type="nucleotide sequence ID" value="NZ_JBBKZT010000046.1"/>
</dbReference>
<protein>
    <recommendedName>
        <fullName evidence="3">Nucleotidyltransferase</fullName>
    </recommendedName>
</protein>